<comment type="pathway">
    <text evidence="5">Cell wall biogenesis; teichoic acid biosynthesis.</text>
</comment>
<evidence type="ECO:0000256" key="2">
    <source>
        <dbReference type="ARBA" id="ARBA00022679"/>
    </source>
</evidence>
<evidence type="ECO:0000256" key="1">
    <source>
        <dbReference type="ARBA" id="ARBA00022676"/>
    </source>
</evidence>
<evidence type="ECO:0000313" key="6">
    <source>
        <dbReference type="EMBL" id="SCC24434.1"/>
    </source>
</evidence>
<proteinExistence type="inferred from homology"/>
<dbReference type="PANTHER" id="PTHR34136:SF1">
    <property type="entry name" value="UDP-N-ACETYL-D-MANNOSAMINURONIC ACID TRANSFERASE"/>
    <property type="match status" value="1"/>
</dbReference>
<dbReference type="GO" id="GO:0047244">
    <property type="term" value="F:N-acetylglucosaminyldiphosphoundecaprenol N-acetyl-beta-D-mannosaminyltransferase activity"/>
    <property type="evidence" value="ECO:0007669"/>
    <property type="project" value="UniProtKB-UniRule"/>
</dbReference>
<protein>
    <recommendedName>
        <fullName evidence="5">N-acetylglucosaminyldiphosphoundecaprenol N-acetyl-beta-D-mannosaminyltransferase</fullName>
        <ecNumber evidence="5">2.4.1.187</ecNumber>
    </recommendedName>
    <alternativeName>
        <fullName evidence="5">N-acetylmannosaminyltransferase</fullName>
    </alternativeName>
    <alternativeName>
        <fullName evidence="5">UDP-N-acetylmannosamine transferase</fullName>
    </alternativeName>
    <alternativeName>
        <fullName evidence="5">UDP-N-acetylmannosamine:N-acetylglucosaminyl pyrophosphorylundecaprenol N-acetylmannosaminyltransferase</fullName>
    </alternativeName>
</protein>
<evidence type="ECO:0000256" key="4">
    <source>
        <dbReference type="ARBA" id="ARBA00023316"/>
    </source>
</evidence>
<keyword evidence="4 5" id="KW-0961">Cell wall biogenesis/degradation</keyword>
<dbReference type="GO" id="GO:0019350">
    <property type="term" value="P:teichoic acid biosynthetic process"/>
    <property type="evidence" value="ECO:0007669"/>
    <property type="project" value="UniProtKB-UniRule"/>
</dbReference>
<comment type="similarity">
    <text evidence="5">Belongs to the glycosyltransferase 26 family. TagA/TarA subfamily.</text>
</comment>
<dbReference type="EC" id="2.4.1.187" evidence="5"/>
<gene>
    <name evidence="6" type="ORF">GA0061094_3402</name>
</gene>
<name>A0A0V8HD43_9BACI</name>
<keyword evidence="2 5" id="KW-0808">Transferase</keyword>
<dbReference type="HAMAP" id="MF_02070">
    <property type="entry name" value="TagA_TarA"/>
    <property type="match status" value="1"/>
</dbReference>
<evidence type="ECO:0000313" key="7">
    <source>
        <dbReference type="Proteomes" id="UP000181997"/>
    </source>
</evidence>
<dbReference type="UniPathway" id="UPA00632"/>
<reference evidence="7" key="1">
    <citation type="submission" date="2016-08" db="EMBL/GenBank/DDBJ databases">
        <authorList>
            <person name="Varghese N."/>
            <person name="Submissions Spin"/>
        </authorList>
    </citation>
    <scope>NUCLEOTIDE SEQUENCE [LARGE SCALE GENOMIC DNA]</scope>
    <source>
        <strain evidence="7">SGD-1123</strain>
    </source>
</reference>
<organism evidence="6 7">
    <name type="scientific">[Bacillus] enclensis</name>
    <dbReference type="NCBI Taxonomy" id="1402860"/>
    <lineage>
        <taxon>Bacteria</taxon>
        <taxon>Bacillati</taxon>
        <taxon>Bacillota</taxon>
        <taxon>Bacilli</taxon>
        <taxon>Bacillales</taxon>
        <taxon>Bacillaceae</taxon>
        <taxon>Rossellomorea</taxon>
    </lineage>
</organism>
<keyword evidence="7" id="KW-1185">Reference proteome</keyword>
<accession>A0A0V8HD43</accession>
<dbReference type="NCBIfam" id="TIGR00696">
    <property type="entry name" value="wecG_tagA_cpsF"/>
    <property type="match status" value="1"/>
</dbReference>
<dbReference type="AlphaFoldDB" id="A0A0V8HD43"/>
<dbReference type="Pfam" id="PF03808">
    <property type="entry name" value="Glyco_tran_WecG"/>
    <property type="match status" value="1"/>
</dbReference>
<keyword evidence="1 5" id="KW-0328">Glycosyltransferase</keyword>
<dbReference type="InterPro" id="IPR004629">
    <property type="entry name" value="WecG_TagA_CpsF"/>
</dbReference>
<dbReference type="RefSeq" id="WP_058299380.1">
    <property type="nucleotide sequence ID" value="NZ_FMAU01000004.1"/>
</dbReference>
<comment type="function">
    <text evidence="5">Catalyzes the conversion of GlcNAc-PP-undecaprenol into ManNAc-GlcNAc-PP-undecaprenol, the first committed lipid intermediate in the de novo synthesis of teichoic acid.</text>
</comment>
<dbReference type="Proteomes" id="UP000181997">
    <property type="component" value="Unassembled WGS sequence"/>
</dbReference>
<keyword evidence="3 5" id="KW-0777">Teichoic acid biosynthesis</keyword>
<dbReference type="InterPro" id="IPR034714">
    <property type="entry name" value="TagA_TarA"/>
</dbReference>
<dbReference type="CDD" id="cd06533">
    <property type="entry name" value="Glyco_transf_WecG_TagA"/>
    <property type="match status" value="1"/>
</dbReference>
<dbReference type="EMBL" id="FMAU01000004">
    <property type="protein sequence ID" value="SCC24434.1"/>
    <property type="molecule type" value="Genomic_DNA"/>
</dbReference>
<evidence type="ECO:0000256" key="5">
    <source>
        <dbReference type="HAMAP-Rule" id="MF_02070"/>
    </source>
</evidence>
<dbReference type="GO" id="GO:0071555">
    <property type="term" value="P:cell wall organization"/>
    <property type="evidence" value="ECO:0007669"/>
    <property type="project" value="UniProtKB-KW"/>
</dbReference>
<dbReference type="OrthoDB" id="9771846at2"/>
<dbReference type="PANTHER" id="PTHR34136">
    <property type="match status" value="1"/>
</dbReference>
<sequence length="242" mass="28007">MKNQYVQILDIPFLNKTKNDVVNDVFHQYLKEGKKGFIVTANPEIVMQAHKDRDFLYTLSKADFIVPDGIGVVIASKMKREPLKERVPGFELMEDFLALSNLHHLKVYIVGAKNEILESAVKNIRSKYPDLNLAGYHHGYFDDDDDTVIEEIQRVKPDLVLVALGCPRQENWIKQNMPKVEKGVFIGVGGSIDILAGHLKRAPVFWQKIHLEWFYRLLQQPSRWKRMLVIPRFLIRVLTSRA</sequence>
<evidence type="ECO:0000256" key="3">
    <source>
        <dbReference type="ARBA" id="ARBA00022944"/>
    </source>
</evidence>
<comment type="catalytic activity">
    <reaction evidence="5">
        <text>UDP-N-acetyl-alpha-D-mannosamine + N-acetyl-alpha-D-glucosaminyl-di-trans,octa-cis-undecaprenyl diphosphate = N-acetyl-beta-D-mannosaminyl-(1-&gt;4)-N-acetyl-alpha-D-glucosaminyl di-trans,octa-cis-undecaprenyl diphosphate + UDP + H(+)</text>
        <dbReference type="Rhea" id="RHEA:16053"/>
        <dbReference type="ChEBI" id="CHEBI:15378"/>
        <dbReference type="ChEBI" id="CHEBI:58223"/>
        <dbReference type="ChEBI" id="CHEBI:62959"/>
        <dbReference type="ChEBI" id="CHEBI:68623"/>
        <dbReference type="ChEBI" id="CHEBI:132210"/>
        <dbReference type="EC" id="2.4.1.187"/>
    </reaction>
</comment>